<dbReference type="GO" id="GO:0055085">
    <property type="term" value="P:transmembrane transport"/>
    <property type="evidence" value="ECO:0007669"/>
    <property type="project" value="UniProtKB-ARBA"/>
</dbReference>
<evidence type="ECO:0000256" key="1">
    <source>
        <dbReference type="ARBA" id="ARBA00004417"/>
    </source>
</evidence>
<dbReference type="Pfam" id="PF08352">
    <property type="entry name" value="oligo_HPY"/>
    <property type="match status" value="2"/>
</dbReference>
<feature type="domain" description="ABC transporter" evidence="6">
    <location>
        <begin position="288"/>
        <end position="527"/>
    </location>
</feature>
<accession>A0A2S4MF55</accession>
<dbReference type="NCBIfam" id="NF007739">
    <property type="entry name" value="PRK10419.1"/>
    <property type="match status" value="2"/>
</dbReference>
<comment type="subcellular location">
    <subcellularLocation>
        <location evidence="1">Cell inner membrane</location>
        <topology evidence="1">Peripheral membrane protein</topology>
    </subcellularLocation>
</comment>
<dbReference type="PANTHER" id="PTHR43776:SF7">
    <property type="entry name" value="D,D-DIPEPTIDE TRANSPORT ATP-BINDING PROTEIN DDPF-RELATED"/>
    <property type="match status" value="1"/>
</dbReference>
<sequence>MTPAPLLSVHDLSVAFRQGGRETLAVDRVSFQIAKGETLAIVGESGSGKSVSALSILKLLNYPSAHHPSGKVMFNGQDLIAADEDAMRKVRGNDITMVFQEPMTSLNPLHTIQRQIGEILELHKGLRGDKARARTLELLALVGIRDAESRLEAYPHQLSGGQRQRVMIAMALANEPELLIADEPTTALDVTVQAQILKLLKELQGRLGMAMLFITHDLGIVRRIADRVCVMLKGQIVEQGPVDEIFGNPRHDYTKRLLAAEPKGRPAPVAEGAATLLEAGPMKIWFPIKSGFLRRTTGHVKAVDGIAIKVREGETLGVVGESGSGKTTLGLAILRLISSEGPIVFLGSRIDGLTSAAVRPERRDLQVVFQDPYGSLSPRMSVAEIVAEGLTVQQTGLSYAQRREIVARALDDVGLDPSAMDRYPHEFSGGQRQRIAIARAMALDPKFVVLDEPTSALDMSVQAQIVELLRDLQARRKLGYLFISHDLKVVRALSHRVMVMQNGKVVEEGPAEEIFARPREAYTQALLAAALNLEPVGVAAVKD</sequence>
<protein>
    <submittedName>
        <fullName evidence="7">Microcin C transport system ATP-binding protein</fullName>
    </submittedName>
</protein>
<dbReference type="SUPFAM" id="SSF52540">
    <property type="entry name" value="P-loop containing nucleoside triphosphate hydrolases"/>
    <property type="match status" value="2"/>
</dbReference>
<dbReference type="InterPro" id="IPR027417">
    <property type="entry name" value="P-loop_NTPase"/>
</dbReference>
<keyword evidence="8" id="KW-1185">Reference proteome</keyword>
<dbReference type="GO" id="GO:0005524">
    <property type="term" value="F:ATP binding"/>
    <property type="evidence" value="ECO:0007669"/>
    <property type="project" value="UniProtKB-KW"/>
</dbReference>
<evidence type="ECO:0000259" key="6">
    <source>
        <dbReference type="PROSITE" id="PS50893"/>
    </source>
</evidence>
<dbReference type="PROSITE" id="PS50893">
    <property type="entry name" value="ABC_TRANSPORTER_2"/>
    <property type="match status" value="2"/>
</dbReference>
<keyword evidence="3" id="KW-0813">Transport</keyword>
<dbReference type="Gene3D" id="3.40.50.300">
    <property type="entry name" value="P-loop containing nucleotide triphosphate hydrolases"/>
    <property type="match status" value="2"/>
</dbReference>
<evidence type="ECO:0000313" key="8">
    <source>
        <dbReference type="Proteomes" id="UP000236919"/>
    </source>
</evidence>
<dbReference type="InterPro" id="IPR017871">
    <property type="entry name" value="ABC_transporter-like_CS"/>
</dbReference>
<dbReference type="GO" id="GO:0015833">
    <property type="term" value="P:peptide transport"/>
    <property type="evidence" value="ECO:0007669"/>
    <property type="project" value="InterPro"/>
</dbReference>
<dbReference type="Pfam" id="PF00005">
    <property type="entry name" value="ABC_tran"/>
    <property type="match status" value="2"/>
</dbReference>
<dbReference type="Proteomes" id="UP000236919">
    <property type="component" value="Unassembled WGS sequence"/>
</dbReference>
<feature type="domain" description="ABC transporter" evidence="6">
    <location>
        <begin position="9"/>
        <end position="258"/>
    </location>
</feature>
<dbReference type="AlphaFoldDB" id="A0A2S4MF55"/>
<dbReference type="GO" id="GO:0016887">
    <property type="term" value="F:ATP hydrolysis activity"/>
    <property type="evidence" value="ECO:0007669"/>
    <property type="project" value="InterPro"/>
</dbReference>
<dbReference type="InterPro" id="IPR003593">
    <property type="entry name" value="AAA+_ATPase"/>
</dbReference>
<dbReference type="SMART" id="SM00382">
    <property type="entry name" value="AAA"/>
    <property type="match status" value="2"/>
</dbReference>
<gene>
    <name evidence="7" type="ORF">CYD53_104349</name>
</gene>
<comment type="similarity">
    <text evidence="2">Belongs to the ABC transporter superfamily.</text>
</comment>
<dbReference type="EMBL" id="PQFZ01000004">
    <property type="protein sequence ID" value="POR53372.1"/>
    <property type="molecule type" value="Genomic_DNA"/>
</dbReference>
<organism evidence="7 8">
    <name type="scientific">Bosea psychrotolerans</name>
    <dbReference type="NCBI Taxonomy" id="1871628"/>
    <lineage>
        <taxon>Bacteria</taxon>
        <taxon>Pseudomonadati</taxon>
        <taxon>Pseudomonadota</taxon>
        <taxon>Alphaproteobacteria</taxon>
        <taxon>Hyphomicrobiales</taxon>
        <taxon>Boseaceae</taxon>
        <taxon>Bosea</taxon>
    </lineage>
</organism>
<dbReference type="PROSITE" id="PS00211">
    <property type="entry name" value="ABC_TRANSPORTER_1"/>
    <property type="match status" value="2"/>
</dbReference>
<proteinExistence type="inferred from homology"/>
<evidence type="ECO:0000256" key="3">
    <source>
        <dbReference type="ARBA" id="ARBA00022448"/>
    </source>
</evidence>
<dbReference type="FunFam" id="3.40.50.300:FF:000016">
    <property type="entry name" value="Oligopeptide ABC transporter ATP-binding component"/>
    <property type="match status" value="1"/>
</dbReference>
<evidence type="ECO:0000256" key="4">
    <source>
        <dbReference type="ARBA" id="ARBA00022741"/>
    </source>
</evidence>
<comment type="caution">
    <text evidence="7">The sequence shown here is derived from an EMBL/GenBank/DDBJ whole genome shotgun (WGS) entry which is preliminary data.</text>
</comment>
<dbReference type="NCBIfam" id="NF008453">
    <property type="entry name" value="PRK11308.1"/>
    <property type="match status" value="2"/>
</dbReference>
<dbReference type="InterPro" id="IPR050319">
    <property type="entry name" value="ABC_transp_ATP-bind"/>
</dbReference>
<dbReference type="GO" id="GO:0005886">
    <property type="term" value="C:plasma membrane"/>
    <property type="evidence" value="ECO:0007669"/>
    <property type="project" value="UniProtKB-SubCell"/>
</dbReference>
<evidence type="ECO:0000313" key="7">
    <source>
        <dbReference type="EMBL" id="POR53372.1"/>
    </source>
</evidence>
<evidence type="ECO:0000256" key="2">
    <source>
        <dbReference type="ARBA" id="ARBA00005417"/>
    </source>
</evidence>
<dbReference type="CDD" id="cd03257">
    <property type="entry name" value="ABC_NikE_OppD_transporters"/>
    <property type="match status" value="2"/>
</dbReference>
<dbReference type="RefSeq" id="WP_245928164.1">
    <property type="nucleotide sequence ID" value="NZ_PQFZ01000004.1"/>
</dbReference>
<keyword evidence="4" id="KW-0547">Nucleotide-binding</keyword>
<reference evidence="7 8" key="1">
    <citation type="submission" date="2018-01" db="EMBL/GenBank/DDBJ databases">
        <title>Genomic Encyclopedia of Type Strains, Phase III (KMG-III): the genomes of soil and plant-associated and newly described type strains.</title>
        <authorList>
            <person name="Whitman W."/>
        </authorList>
    </citation>
    <scope>NUCLEOTIDE SEQUENCE [LARGE SCALE GENOMIC DNA]</scope>
    <source>
        <strain evidence="7 8">1131</strain>
    </source>
</reference>
<evidence type="ECO:0000256" key="5">
    <source>
        <dbReference type="ARBA" id="ARBA00022840"/>
    </source>
</evidence>
<dbReference type="PANTHER" id="PTHR43776">
    <property type="entry name" value="TRANSPORT ATP-BINDING PROTEIN"/>
    <property type="match status" value="1"/>
</dbReference>
<dbReference type="InterPro" id="IPR003439">
    <property type="entry name" value="ABC_transporter-like_ATP-bd"/>
</dbReference>
<name>A0A2S4MF55_9HYPH</name>
<dbReference type="InterPro" id="IPR013563">
    <property type="entry name" value="Oligopep_ABC_C"/>
</dbReference>
<keyword evidence="5 7" id="KW-0067">ATP-binding</keyword>